<evidence type="ECO:0000256" key="2">
    <source>
        <dbReference type="ARBA" id="ARBA00029460"/>
    </source>
</evidence>
<evidence type="ECO:0000256" key="1">
    <source>
        <dbReference type="ARBA" id="ARBA00022884"/>
    </source>
</evidence>
<dbReference type="InterPro" id="IPR047048">
    <property type="entry name" value="TlyA"/>
</dbReference>
<dbReference type="Gene3D" id="3.40.50.150">
    <property type="entry name" value="Vaccinia Virus protein VP39"/>
    <property type="match status" value="1"/>
</dbReference>
<keyword evidence="5" id="KW-0489">Methyltransferase</keyword>
<dbReference type="GO" id="GO:0032259">
    <property type="term" value="P:methylation"/>
    <property type="evidence" value="ECO:0007669"/>
    <property type="project" value="UniProtKB-KW"/>
</dbReference>
<dbReference type="Pfam" id="PF01728">
    <property type="entry name" value="FtsJ"/>
    <property type="match status" value="1"/>
</dbReference>
<dbReference type="InterPro" id="IPR002942">
    <property type="entry name" value="S4_RNA-bd"/>
</dbReference>
<gene>
    <name evidence="5" type="ORF">ENJ67_02635</name>
</gene>
<evidence type="ECO:0000313" key="5">
    <source>
        <dbReference type="EMBL" id="HFB53608.1"/>
    </source>
</evidence>
<dbReference type="InterPro" id="IPR029063">
    <property type="entry name" value="SAM-dependent_MTases_sf"/>
</dbReference>
<dbReference type="SUPFAM" id="SSF53335">
    <property type="entry name" value="S-adenosyl-L-methionine-dependent methyltransferases"/>
    <property type="match status" value="1"/>
</dbReference>
<comment type="similarity">
    <text evidence="2">Belongs to the TlyA family.</text>
</comment>
<proteinExistence type="inferred from homology"/>
<dbReference type="NCBIfam" id="TIGR00478">
    <property type="entry name" value="tly"/>
    <property type="match status" value="1"/>
</dbReference>
<dbReference type="Proteomes" id="UP000886390">
    <property type="component" value="Unassembled WGS sequence"/>
</dbReference>
<dbReference type="InterPro" id="IPR002877">
    <property type="entry name" value="RNA_MeTrfase_FtsJ_dom"/>
</dbReference>
<dbReference type="InterPro" id="IPR004538">
    <property type="entry name" value="Hemolysin_A/TlyA"/>
</dbReference>
<dbReference type="SUPFAM" id="SSF55174">
    <property type="entry name" value="Alpha-L RNA-binding motif"/>
    <property type="match status" value="1"/>
</dbReference>
<dbReference type="EMBL" id="DRNH01000142">
    <property type="protein sequence ID" value="HFB53608.1"/>
    <property type="molecule type" value="Genomic_DNA"/>
</dbReference>
<dbReference type="GO" id="GO:0008168">
    <property type="term" value="F:methyltransferase activity"/>
    <property type="evidence" value="ECO:0007669"/>
    <property type="project" value="UniProtKB-KW"/>
</dbReference>
<feature type="domain" description="RNA-binding S4" evidence="4">
    <location>
        <begin position="1"/>
        <end position="65"/>
    </location>
</feature>
<comment type="caution">
    <text evidence="5">The sequence shown here is derived from an EMBL/GenBank/DDBJ whole genome shotgun (WGS) entry which is preliminary data.</text>
</comment>
<dbReference type="PROSITE" id="PS50889">
    <property type="entry name" value="S4"/>
    <property type="match status" value="1"/>
</dbReference>
<dbReference type="PANTHER" id="PTHR32319">
    <property type="entry name" value="BACTERIAL HEMOLYSIN-LIKE PROTEIN"/>
    <property type="match status" value="1"/>
</dbReference>
<evidence type="ECO:0000259" key="4">
    <source>
        <dbReference type="SMART" id="SM00363"/>
    </source>
</evidence>
<accession>A0A7C3C3V4</accession>
<evidence type="ECO:0000256" key="3">
    <source>
        <dbReference type="PROSITE-ProRule" id="PRU00182"/>
    </source>
</evidence>
<organism evidence="5">
    <name type="scientific">Sulfurimonas autotrophica</name>
    <dbReference type="NCBI Taxonomy" id="202747"/>
    <lineage>
        <taxon>Bacteria</taxon>
        <taxon>Pseudomonadati</taxon>
        <taxon>Campylobacterota</taxon>
        <taxon>Epsilonproteobacteria</taxon>
        <taxon>Campylobacterales</taxon>
        <taxon>Sulfurimonadaceae</taxon>
        <taxon>Sulfurimonas</taxon>
    </lineage>
</organism>
<dbReference type="GO" id="GO:0003723">
    <property type="term" value="F:RNA binding"/>
    <property type="evidence" value="ECO:0007669"/>
    <property type="project" value="UniProtKB-KW"/>
</dbReference>
<dbReference type="Gene3D" id="3.10.290.10">
    <property type="entry name" value="RNA-binding S4 domain"/>
    <property type="match status" value="1"/>
</dbReference>
<dbReference type="SMART" id="SM00363">
    <property type="entry name" value="S4"/>
    <property type="match status" value="1"/>
</dbReference>
<reference evidence="5" key="1">
    <citation type="journal article" date="2020" name="mSystems">
        <title>Genome- and Community-Level Interaction Insights into Carbon Utilization and Element Cycling Functions of Hydrothermarchaeota in Hydrothermal Sediment.</title>
        <authorList>
            <person name="Zhou Z."/>
            <person name="Liu Y."/>
            <person name="Xu W."/>
            <person name="Pan J."/>
            <person name="Luo Z.H."/>
            <person name="Li M."/>
        </authorList>
    </citation>
    <scope>NUCLEOTIDE SEQUENCE [LARGE SCALE GENOMIC DNA]</scope>
    <source>
        <strain evidence="5">HyVt-507</strain>
    </source>
</reference>
<dbReference type="CDD" id="cd00165">
    <property type="entry name" value="S4"/>
    <property type="match status" value="1"/>
</dbReference>
<keyword evidence="5" id="KW-0808">Transferase</keyword>
<dbReference type="CDD" id="cd02440">
    <property type="entry name" value="AdoMet_MTases"/>
    <property type="match status" value="1"/>
</dbReference>
<keyword evidence="1 3" id="KW-0694">RNA-binding</keyword>
<dbReference type="Pfam" id="PF01479">
    <property type="entry name" value="S4"/>
    <property type="match status" value="1"/>
</dbReference>
<dbReference type="PANTHER" id="PTHR32319:SF0">
    <property type="entry name" value="BACTERIAL HEMOLYSIN-LIKE PROTEIN"/>
    <property type="match status" value="1"/>
</dbReference>
<name>A0A7C3C3V4_9BACT</name>
<protein>
    <submittedName>
        <fullName evidence="5">TlyA family RNA methyltransferase</fullName>
    </submittedName>
</protein>
<sequence length="235" mass="26622">MRLDNYLVEKELIESRNKAQQLIKEGLVSVNEKIIKKPSYKIEADDSVRITEHKSYVSRAAYKLLYFLEELDLDVSAKKALDIGSSTGGFTQVLLEKGVAEVSCVDVGHDQLHHSLREDARVNVYEGCDIRKFEAKQSFDLIVSDVAFISLLYILDDVDRLSSQDIILLFKPQFEVGRGVKRDKNGVVLDKKAIASAMQKFEDACALKGWRLEKKAPSSLSGKEGNLEYCYYFQK</sequence>
<dbReference type="AlphaFoldDB" id="A0A7C3C3V4"/>
<dbReference type="InterPro" id="IPR036986">
    <property type="entry name" value="S4_RNA-bd_sf"/>
</dbReference>